<dbReference type="PANTHER" id="PTHR22545:SF0">
    <property type="entry name" value="CENTROSOMAL PROTEIN OF 95 KDA"/>
    <property type="match status" value="1"/>
</dbReference>
<gene>
    <name evidence="2" type="ORF">MN116_001922</name>
</gene>
<evidence type="ECO:0000313" key="2">
    <source>
        <dbReference type="EMBL" id="KAK4474804.1"/>
    </source>
</evidence>
<accession>A0AAE2D858</accession>
<reference evidence="2" key="1">
    <citation type="submission" date="2022-04" db="EMBL/GenBank/DDBJ databases">
        <authorList>
            <person name="Xu L."/>
            <person name="Lv Z."/>
        </authorList>
    </citation>
    <scope>NUCLEOTIDE SEQUENCE</scope>
    <source>
        <strain evidence="2">LV_2022a</strain>
    </source>
</reference>
<name>A0AAE2D858_SCHME</name>
<dbReference type="AlphaFoldDB" id="A0AAE2D858"/>
<comment type="caution">
    <text evidence="2">The sequence shown here is derived from an EMBL/GenBank/DDBJ whole genome shotgun (WGS) entry which is preliminary data.</text>
</comment>
<keyword evidence="3" id="KW-1185">Reference proteome</keyword>
<feature type="coiled-coil region" evidence="1">
    <location>
        <begin position="482"/>
        <end position="513"/>
    </location>
</feature>
<dbReference type="GO" id="GO:0000922">
    <property type="term" value="C:spindle pole"/>
    <property type="evidence" value="ECO:0007669"/>
    <property type="project" value="InterPro"/>
</dbReference>
<proteinExistence type="predicted"/>
<protein>
    <recommendedName>
        <fullName evidence="4">Centrosomal protein of 95 kDa</fullName>
    </recommendedName>
</protein>
<keyword evidence="1" id="KW-0175">Coiled coil</keyword>
<dbReference type="InterPro" id="IPR026619">
    <property type="entry name" value="CEP95"/>
</dbReference>
<dbReference type="GO" id="GO:0005813">
    <property type="term" value="C:centrosome"/>
    <property type="evidence" value="ECO:0007669"/>
    <property type="project" value="InterPro"/>
</dbReference>
<feature type="coiled-coil region" evidence="1">
    <location>
        <begin position="423"/>
        <end position="457"/>
    </location>
</feature>
<dbReference type="PANTHER" id="PTHR22545">
    <property type="entry name" value="CENTROSOMAL PROTEIN OF 95 KDA"/>
    <property type="match status" value="1"/>
</dbReference>
<dbReference type="Proteomes" id="UP001292079">
    <property type="component" value="Unassembled WGS sequence"/>
</dbReference>
<dbReference type="EMBL" id="JALJAT010000001">
    <property type="protein sequence ID" value="KAK4474804.1"/>
    <property type="molecule type" value="Genomic_DNA"/>
</dbReference>
<evidence type="ECO:0000256" key="1">
    <source>
        <dbReference type="SAM" id="Coils"/>
    </source>
</evidence>
<evidence type="ECO:0008006" key="4">
    <source>
        <dbReference type="Google" id="ProtNLM"/>
    </source>
</evidence>
<organism evidence="2 3">
    <name type="scientific">Schistosoma mekongi</name>
    <name type="common">Parasitic worm</name>
    <dbReference type="NCBI Taxonomy" id="38744"/>
    <lineage>
        <taxon>Eukaryota</taxon>
        <taxon>Metazoa</taxon>
        <taxon>Spiralia</taxon>
        <taxon>Lophotrochozoa</taxon>
        <taxon>Platyhelminthes</taxon>
        <taxon>Trematoda</taxon>
        <taxon>Digenea</taxon>
        <taxon>Strigeidida</taxon>
        <taxon>Schistosomatoidea</taxon>
        <taxon>Schistosomatidae</taxon>
        <taxon>Schistosoma</taxon>
    </lineage>
</organism>
<evidence type="ECO:0000313" key="3">
    <source>
        <dbReference type="Proteomes" id="UP001292079"/>
    </source>
</evidence>
<sequence>SFQACFAMSLRYNQTEDSVLCYANRLASTIGISTLNKISDINIEFFERILENISDYKHNSTLGYERRWSNLLQSLSNLIDTSLEYISIKYLLKLDPKVLYSLLEIIGLLVQNKSVVWGNYFQNAKQTYCENSSSDESCKDVSYEFEKIHNSYLQQNSLPNLPRESAINFESHSYDNMGFNLKIMGETTKSIDALRSAYLREKLKKCLLSTSLGKEGSKNDAAFTHLQPTSFRMEKSLEKYPSSENYHCGCRSVIKPHAQPLVNPSHICVSKPSPVYPPITFTEDNPDLSDQLFSKLLNEFPKLNLDEHEEQILRKKALCIIKQFSSSSLTGQPLICIPKSQSQNIEEKQRHCLEQLMRHDRQIDNLRQQRASEAIERRIREEAREKKFQLVRARKYFNEFVREFRLKKIAKAITDEQIFRQLFQQLIQKQKEYYIEMKKLEREESFQKEERKKKIMESLEHEHRVRLELMSENMNKERAERSSRILEERKILKETKRKLRRQLEMNLREMQETFLNNKDSAHFREHDAKMFLKSNNNFFM</sequence>
<feature type="non-terminal residue" evidence="2">
    <location>
        <position position="1"/>
    </location>
</feature>
<reference evidence="2" key="2">
    <citation type="journal article" date="2023" name="Infect Dis Poverty">
        <title>Chromosome-scale genome of the human blood fluke Schistosoma mekongi and its implications for public health.</title>
        <authorList>
            <person name="Zhou M."/>
            <person name="Xu L."/>
            <person name="Xu D."/>
            <person name="Chen W."/>
            <person name="Khan J."/>
            <person name="Hu Y."/>
            <person name="Huang H."/>
            <person name="Wei H."/>
            <person name="Zhang Y."/>
            <person name="Chusongsang P."/>
            <person name="Tanasarnprasert K."/>
            <person name="Hu X."/>
            <person name="Limpanont Y."/>
            <person name="Lv Z."/>
        </authorList>
    </citation>
    <scope>NUCLEOTIDE SEQUENCE</scope>
    <source>
        <strain evidence="2">LV_2022a</strain>
    </source>
</reference>